<evidence type="ECO:0000313" key="2">
    <source>
        <dbReference type="EMBL" id="QIL48214.1"/>
    </source>
</evidence>
<evidence type="ECO:0000259" key="1">
    <source>
        <dbReference type="Pfam" id="PF17936"/>
    </source>
</evidence>
<feature type="domain" description="Bacterial Ig" evidence="1">
    <location>
        <begin position="636"/>
        <end position="702"/>
    </location>
</feature>
<dbReference type="EMBL" id="CP049887">
    <property type="protein sequence ID" value="QIL48214.1"/>
    <property type="molecule type" value="Genomic_DNA"/>
</dbReference>
<keyword evidence="3" id="KW-1185">Reference proteome</keyword>
<dbReference type="InterPro" id="IPR046776">
    <property type="entry name" value="Pectate_lyase_5"/>
</dbReference>
<sequence>MRQFLNKKNGICLLVVLGILWILPLSAKAEKVERIAGSMTKIQYQSKYDDLNKQQNEAWNNKYNFKPETNAVTVTTWDQFKNAFSSNNISKIRMKNDITAPSGQHLSRTESIEIDGQGNKLTMLQGTLNTEGLATMNQFTKNFSDTPLFHIHDIEVVNGADGATYGGNYWAFINGNSGLEGTGGRFSGRRGIWRYRIGNLITPKGSKGGTQVGGRLINGCLAETSMWGYNYIVTGAENFYTGGITIEPYSYYRGENTINNFSTVWFRIGPDGVSNSNANKAYLTGTQNFDIGEGSFVYLNNTRDTSKTFPAVFEWYKELRVGKNATYNANIPGTAVSFNLEGAKFIGETGSKVNLLSRSSGEPTVSMSNSANVTAGNSPKNTSFQMAKGSELYVVGTNSKASGNVDYGNNLNGTFTLDNPDAFDIRNLVNSPFLGQATGTNGFNIVNSDISLWKNATQIDGIPDIDTNNVTLFSVVPVGANGQVTSSDPKLSNGYVRNQFKRISGFNSEPELLWEPVTDADASQKARILLGYVPLGGSDPFDENGDAKVIPVYADGNRIAKADFTDTLGNKYTAKSEADSYLYWTGANHDKKGFQIAGQEVSGVPFRVDSNNQRYRDGEKASTKVVDATPPEPAKVDNSVTTVSKNLTGTGEPGSKLTVTINDVKQNDIATTVGADGKWSVSIPDKRLKKNDKVQIFLQDNAPQIVSDKKLAEEKNLAYLPANRIPATNSATGNINPKDDSNYSDAKFKAATILVVKEVEPPMPKINKVARALTKDDKGNQIPQSDGSPITQADWKGKITKVNNTLSYRVAVQIPGKSGEELERILYNAKITDKIPDYLTFKKEDVKVWKYTTGDAQGWPQRYPDNIVGSDGKFTANMGDIDLSKSGGTPIQNPIVEYDQNSRLLTVGVGDRSKNDTENKYNKFGYEGSNKYGYVLPGDKVVIEFPTKVTPESVKNTIKNTGKISGYSAEQDSSKPGEYLEVSATSNEALSPGGDVIGELLISSAPEKITFSNTKLIDYQKTIGVDGGDKTSIDKPLIVKDTLKDKKWQVNVTLTEDMTFRKNGRAYTLPNSLNMRYQDTDHILKVGQPEVAYKSNDSDLVSLDEEFNISDGWEKAENKDGLKMKASKIPQTGTYVGSVRWSLENTQ</sequence>
<organism evidence="2 3">
    <name type="scientific">Vagococcus hydrophili</name>
    <dbReference type="NCBI Taxonomy" id="2714947"/>
    <lineage>
        <taxon>Bacteria</taxon>
        <taxon>Bacillati</taxon>
        <taxon>Bacillota</taxon>
        <taxon>Bacilli</taxon>
        <taxon>Lactobacillales</taxon>
        <taxon>Enterococcaceae</taxon>
        <taxon>Vagococcus</taxon>
    </lineage>
</organism>
<reference evidence="2 3" key="1">
    <citation type="submission" date="2020-03" db="EMBL/GenBank/DDBJ databases">
        <title>Vagococcus sp. nov., isolated from beetles.</title>
        <authorList>
            <person name="Hyun D.-W."/>
            <person name="Bae J.-W."/>
        </authorList>
    </citation>
    <scope>NUCLEOTIDE SEQUENCE [LARGE SCALE GENOMIC DNA]</scope>
    <source>
        <strain evidence="2 3">HDW17B</strain>
    </source>
</reference>
<protein>
    <recommendedName>
        <fullName evidence="1">Bacterial Ig domain-containing protein</fullName>
    </recommendedName>
</protein>
<dbReference type="Proteomes" id="UP000501747">
    <property type="component" value="Chromosome"/>
</dbReference>
<evidence type="ECO:0000313" key="3">
    <source>
        <dbReference type="Proteomes" id="UP000501747"/>
    </source>
</evidence>
<proteinExistence type="predicted"/>
<name>A0A6G8AT22_9ENTE</name>
<dbReference type="AlphaFoldDB" id="A0A6G8AT22"/>
<dbReference type="InterPro" id="IPR013783">
    <property type="entry name" value="Ig-like_fold"/>
</dbReference>
<dbReference type="RefSeq" id="WP_166034362.1">
    <property type="nucleotide sequence ID" value="NZ_CP049887.1"/>
</dbReference>
<dbReference type="Pfam" id="PF17936">
    <property type="entry name" value="Big_6"/>
    <property type="match status" value="1"/>
</dbReference>
<gene>
    <name evidence="2" type="ORF">G7082_06785</name>
</gene>
<dbReference type="KEGG" id="vhy:G7082_06785"/>
<dbReference type="Pfam" id="PF20585">
    <property type="entry name" value="Pectate_lyase_5"/>
    <property type="match status" value="1"/>
</dbReference>
<dbReference type="InterPro" id="IPR041498">
    <property type="entry name" value="Big_6"/>
</dbReference>
<accession>A0A6G8AT22</accession>
<dbReference type="Gene3D" id="2.60.40.10">
    <property type="entry name" value="Immunoglobulins"/>
    <property type="match status" value="1"/>
</dbReference>